<evidence type="ECO:0000313" key="3">
    <source>
        <dbReference type="EMBL" id="BDZ43216.1"/>
    </source>
</evidence>
<protein>
    <submittedName>
        <fullName evidence="3">Uncharacterized protein</fullName>
    </submittedName>
</protein>
<organism evidence="3 4">
    <name type="scientific">Paraoerskovia sediminicola</name>
    <dbReference type="NCBI Taxonomy" id="1138587"/>
    <lineage>
        <taxon>Bacteria</taxon>
        <taxon>Bacillati</taxon>
        <taxon>Actinomycetota</taxon>
        <taxon>Actinomycetes</taxon>
        <taxon>Micrococcales</taxon>
        <taxon>Cellulomonadaceae</taxon>
        <taxon>Paraoerskovia</taxon>
    </lineage>
</organism>
<evidence type="ECO:0000256" key="2">
    <source>
        <dbReference type="SAM" id="Phobius"/>
    </source>
</evidence>
<feature type="compositionally biased region" description="Low complexity" evidence="1">
    <location>
        <begin position="136"/>
        <end position="151"/>
    </location>
</feature>
<gene>
    <name evidence="3" type="ORF">GCM10025865_25150</name>
</gene>
<keyword evidence="2" id="KW-0812">Transmembrane</keyword>
<feature type="transmembrane region" description="Helical" evidence="2">
    <location>
        <begin position="59"/>
        <end position="78"/>
    </location>
</feature>
<accession>A0ABM8G581</accession>
<evidence type="ECO:0000256" key="1">
    <source>
        <dbReference type="SAM" id="MobiDB-lite"/>
    </source>
</evidence>
<evidence type="ECO:0000313" key="4">
    <source>
        <dbReference type="Proteomes" id="UP001321475"/>
    </source>
</evidence>
<keyword evidence="4" id="KW-1185">Reference proteome</keyword>
<sequence length="151" mass="15242">MALVRRRPVPRPIARGLRVPLAGVAAGTVLTMVALLVYLIAVARIALDYGHDRWVVQGGWIGVRALGLVTVVMAALLLNRYLDLRRRRQDPSAGAATDGAADDGTGSDMDGSAVAGGAGSGAAADGVVAQPPAVRGSSGTWCSGGSSAGRP</sequence>
<proteinExistence type="predicted"/>
<keyword evidence="2" id="KW-0472">Membrane</keyword>
<name>A0ABM8G581_9CELL</name>
<dbReference type="EMBL" id="AP027729">
    <property type="protein sequence ID" value="BDZ43216.1"/>
    <property type="molecule type" value="Genomic_DNA"/>
</dbReference>
<feature type="compositionally biased region" description="Low complexity" evidence="1">
    <location>
        <begin position="92"/>
        <end position="113"/>
    </location>
</feature>
<feature type="region of interest" description="Disordered" evidence="1">
    <location>
        <begin position="88"/>
        <end position="151"/>
    </location>
</feature>
<keyword evidence="2" id="KW-1133">Transmembrane helix</keyword>
<dbReference type="Proteomes" id="UP001321475">
    <property type="component" value="Chromosome"/>
</dbReference>
<reference evidence="4" key="1">
    <citation type="journal article" date="2019" name="Int. J. Syst. Evol. Microbiol.">
        <title>The Global Catalogue of Microorganisms (GCM) 10K type strain sequencing project: providing services to taxonomists for standard genome sequencing and annotation.</title>
        <authorList>
            <consortium name="The Broad Institute Genomics Platform"/>
            <consortium name="The Broad Institute Genome Sequencing Center for Infectious Disease"/>
            <person name="Wu L."/>
            <person name="Ma J."/>
        </authorList>
    </citation>
    <scope>NUCLEOTIDE SEQUENCE [LARGE SCALE GENOMIC DNA]</scope>
    <source>
        <strain evidence="4">NBRC 108565</strain>
    </source>
</reference>
<feature type="transmembrane region" description="Helical" evidence="2">
    <location>
        <begin position="21"/>
        <end position="47"/>
    </location>
</feature>